<comment type="caution">
    <text evidence="2">The sequence shown here is derived from an EMBL/GenBank/DDBJ whole genome shotgun (WGS) entry which is preliminary data.</text>
</comment>
<dbReference type="EMBL" id="CAJVPL010000297">
    <property type="protein sequence ID" value="CAG8480196.1"/>
    <property type="molecule type" value="Genomic_DNA"/>
</dbReference>
<evidence type="ECO:0000313" key="3">
    <source>
        <dbReference type="Proteomes" id="UP000789831"/>
    </source>
</evidence>
<accession>A0A9N8WBH4</accession>
<sequence>MYTSTISDQTDRTGTGPLARYDDAGSLASIPSRNEISFPQNRKTYYGRIYESKQYTQIAEDVLKETVKDISQTDLNEIIKTAGLTPEPYLYQIPEPGERFEYVVVENDLSQKVGDKMEYPEVARRLDKNIDIGYYLKTVIGLCAPQKSAEQWVKRYIKELRDGPKKDETIISHLWKEACTYAENLFDINYAGKVVKCSGNVGYYTSFLNALDKLKESIHLKLSSLLKEISKIDYKVVGLEITRYRVLSKLQDDKKDDSSEADIDEIIELYG</sequence>
<keyword evidence="3" id="KW-1185">Reference proteome</keyword>
<dbReference type="AlphaFoldDB" id="A0A9N8WBH4"/>
<gene>
    <name evidence="2" type="ORF">AGERDE_LOCUS3195</name>
</gene>
<name>A0A9N8WBH4_9GLOM</name>
<dbReference type="OrthoDB" id="2381594at2759"/>
<dbReference type="InterPro" id="IPR043502">
    <property type="entry name" value="DNA/RNA_pol_sf"/>
</dbReference>
<evidence type="ECO:0000256" key="1">
    <source>
        <dbReference type="SAM" id="MobiDB-lite"/>
    </source>
</evidence>
<feature type="region of interest" description="Disordered" evidence="1">
    <location>
        <begin position="1"/>
        <end position="20"/>
    </location>
</feature>
<dbReference type="Proteomes" id="UP000789831">
    <property type="component" value="Unassembled WGS sequence"/>
</dbReference>
<dbReference type="SUPFAM" id="SSF56672">
    <property type="entry name" value="DNA/RNA polymerases"/>
    <property type="match status" value="1"/>
</dbReference>
<reference evidence="2" key="1">
    <citation type="submission" date="2021-06" db="EMBL/GenBank/DDBJ databases">
        <authorList>
            <person name="Kallberg Y."/>
            <person name="Tangrot J."/>
            <person name="Rosling A."/>
        </authorList>
    </citation>
    <scope>NUCLEOTIDE SEQUENCE</scope>
    <source>
        <strain evidence="2">MT106</strain>
    </source>
</reference>
<organism evidence="2 3">
    <name type="scientific">Ambispora gerdemannii</name>
    <dbReference type="NCBI Taxonomy" id="144530"/>
    <lineage>
        <taxon>Eukaryota</taxon>
        <taxon>Fungi</taxon>
        <taxon>Fungi incertae sedis</taxon>
        <taxon>Mucoromycota</taxon>
        <taxon>Glomeromycotina</taxon>
        <taxon>Glomeromycetes</taxon>
        <taxon>Archaeosporales</taxon>
        <taxon>Ambisporaceae</taxon>
        <taxon>Ambispora</taxon>
    </lineage>
</organism>
<evidence type="ECO:0000313" key="2">
    <source>
        <dbReference type="EMBL" id="CAG8480196.1"/>
    </source>
</evidence>
<proteinExistence type="predicted"/>
<protein>
    <submittedName>
        <fullName evidence="2">2250_t:CDS:1</fullName>
    </submittedName>
</protein>